<evidence type="ECO:0000259" key="4">
    <source>
        <dbReference type="PROSITE" id="PS50932"/>
    </source>
</evidence>
<dbReference type="EMBL" id="JAATOP010000015">
    <property type="protein sequence ID" value="NIY73880.1"/>
    <property type="molecule type" value="Genomic_DNA"/>
</dbReference>
<evidence type="ECO:0000256" key="3">
    <source>
        <dbReference type="ARBA" id="ARBA00023163"/>
    </source>
</evidence>
<name>A0ABX0W0L9_9RHOB</name>
<dbReference type="Pfam" id="PF00356">
    <property type="entry name" value="LacI"/>
    <property type="match status" value="1"/>
</dbReference>
<gene>
    <name evidence="5" type="ORF">HCZ30_15730</name>
</gene>
<dbReference type="PROSITE" id="PS00356">
    <property type="entry name" value="HTH_LACI_1"/>
    <property type="match status" value="1"/>
</dbReference>
<dbReference type="Pfam" id="PF13377">
    <property type="entry name" value="Peripla_BP_3"/>
    <property type="match status" value="1"/>
</dbReference>
<evidence type="ECO:0000313" key="6">
    <source>
        <dbReference type="Proteomes" id="UP000709466"/>
    </source>
</evidence>
<sequence length="345" mass="37116">MAAKPTATIEDVARIAGVSIATVSRAVHNPEKVAKATRKKVNEAILVTGYTTNAMARSLRMGRTNIILVLAPDIGDPNFTTTLIGIENEARARGHAILIGHTQNDPERSLDYLRYVASHKLAGMILFTGRLPFESLEGISLPPVVSAFEPAGDNSFTYVGVDDRAGGRKAAEHLLAAGHRRVAFVGDTLSRMSYRRRREGFDQAMDAARIPESDRVIVPGDGSLESGRHAVELLFIRDDVPSAFMCVNDITAIGVMNGLAARGYTIPQDFSVIGFDDVPQATFISPPLTTIRQPRNLIGRTAIVRLLAMIEGEAGDAPAEEELIMPDLILRGSVTSPGPIGRPNS</sequence>
<dbReference type="Proteomes" id="UP000709466">
    <property type="component" value="Unassembled WGS sequence"/>
</dbReference>
<keyword evidence="1" id="KW-0805">Transcription regulation</keyword>
<accession>A0ABX0W0L9</accession>
<organism evidence="5 6">
    <name type="scientific">Marivivens donghaensis</name>
    <dbReference type="NCBI Taxonomy" id="1699413"/>
    <lineage>
        <taxon>Bacteria</taxon>
        <taxon>Pseudomonadati</taxon>
        <taxon>Pseudomonadota</taxon>
        <taxon>Alphaproteobacteria</taxon>
        <taxon>Rhodobacterales</taxon>
        <taxon>Paracoccaceae</taxon>
        <taxon>Marivivens group</taxon>
        <taxon>Marivivens</taxon>
    </lineage>
</organism>
<dbReference type="PANTHER" id="PTHR30146:SF109">
    <property type="entry name" value="HTH-TYPE TRANSCRIPTIONAL REGULATOR GALS"/>
    <property type="match status" value="1"/>
</dbReference>
<dbReference type="PROSITE" id="PS50932">
    <property type="entry name" value="HTH_LACI_2"/>
    <property type="match status" value="1"/>
</dbReference>
<dbReference type="SUPFAM" id="SSF53822">
    <property type="entry name" value="Periplasmic binding protein-like I"/>
    <property type="match status" value="1"/>
</dbReference>
<evidence type="ECO:0000256" key="2">
    <source>
        <dbReference type="ARBA" id="ARBA00023125"/>
    </source>
</evidence>
<dbReference type="Gene3D" id="3.40.50.2300">
    <property type="match status" value="2"/>
</dbReference>
<protein>
    <submittedName>
        <fullName evidence="5">LacI family transcriptional regulator</fullName>
    </submittedName>
</protein>
<dbReference type="SUPFAM" id="SSF47413">
    <property type="entry name" value="lambda repressor-like DNA-binding domains"/>
    <property type="match status" value="1"/>
</dbReference>
<dbReference type="SMART" id="SM00354">
    <property type="entry name" value="HTH_LACI"/>
    <property type="match status" value="1"/>
</dbReference>
<reference evidence="5 6" key="1">
    <citation type="submission" date="2020-03" db="EMBL/GenBank/DDBJ databases">
        <title>Bacterial isolates of synthetic phycosphere.</title>
        <authorList>
            <person name="Fu H."/>
            <person name="Moran M.A."/>
        </authorList>
    </citation>
    <scope>NUCLEOTIDE SEQUENCE [LARGE SCALE GENOMIC DNA]</scope>
    <source>
        <strain evidence="5 6">HF1</strain>
    </source>
</reference>
<dbReference type="InterPro" id="IPR028082">
    <property type="entry name" value="Peripla_BP_I"/>
</dbReference>
<proteinExistence type="predicted"/>
<dbReference type="InterPro" id="IPR010982">
    <property type="entry name" value="Lambda_DNA-bd_dom_sf"/>
</dbReference>
<dbReference type="InterPro" id="IPR000843">
    <property type="entry name" value="HTH_LacI"/>
</dbReference>
<comment type="caution">
    <text evidence="5">The sequence shown here is derived from an EMBL/GenBank/DDBJ whole genome shotgun (WGS) entry which is preliminary data.</text>
</comment>
<feature type="domain" description="HTH lacI-type" evidence="4">
    <location>
        <begin position="7"/>
        <end position="61"/>
    </location>
</feature>
<keyword evidence="6" id="KW-1185">Reference proteome</keyword>
<dbReference type="PRINTS" id="PR00036">
    <property type="entry name" value="HTHLACI"/>
</dbReference>
<dbReference type="PANTHER" id="PTHR30146">
    <property type="entry name" value="LACI-RELATED TRANSCRIPTIONAL REPRESSOR"/>
    <property type="match status" value="1"/>
</dbReference>
<dbReference type="CDD" id="cd01392">
    <property type="entry name" value="HTH_LacI"/>
    <property type="match status" value="1"/>
</dbReference>
<dbReference type="Gene3D" id="1.10.260.40">
    <property type="entry name" value="lambda repressor-like DNA-binding domains"/>
    <property type="match status" value="1"/>
</dbReference>
<dbReference type="RefSeq" id="WP_167639265.1">
    <property type="nucleotide sequence ID" value="NZ_JAATOP010000015.1"/>
</dbReference>
<evidence type="ECO:0000313" key="5">
    <source>
        <dbReference type="EMBL" id="NIY73880.1"/>
    </source>
</evidence>
<evidence type="ECO:0000256" key="1">
    <source>
        <dbReference type="ARBA" id="ARBA00023015"/>
    </source>
</evidence>
<keyword evidence="2" id="KW-0238">DNA-binding</keyword>
<keyword evidence="3" id="KW-0804">Transcription</keyword>
<dbReference type="InterPro" id="IPR046335">
    <property type="entry name" value="LacI/GalR-like_sensor"/>
</dbReference>